<dbReference type="Gene3D" id="3.80.10.10">
    <property type="entry name" value="Ribonuclease Inhibitor"/>
    <property type="match status" value="1"/>
</dbReference>
<name>A0AAD6V762_9AGAR</name>
<evidence type="ECO:0000313" key="3">
    <source>
        <dbReference type="Proteomes" id="UP001219525"/>
    </source>
</evidence>
<dbReference type="AlphaFoldDB" id="A0AAD6V762"/>
<dbReference type="Pfam" id="PF12937">
    <property type="entry name" value="F-box-like"/>
    <property type="match status" value="1"/>
</dbReference>
<dbReference type="CDD" id="cd09917">
    <property type="entry name" value="F-box_SF"/>
    <property type="match status" value="1"/>
</dbReference>
<evidence type="ECO:0000259" key="1">
    <source>
        <dbReference type="Pfam" id="PF12937"/>
    </source>
</evidence>
<organism evidence="2 3">
    <name type="scientific">Mycena pura</name>
    <dbReference type="NCBI Taxonomy" id="153505"/>
    <lineage>
        <taxon>Eukaryota</taxon>
        <taxon>Fungi</taxon>
        <taxon>Dikarya</taxon>
        <taxon>Basidiomycota</taxon>
        <taxon>Agaricomycotina</taxon>
        <taxon>Agaricomycetes</taxon>
        <taxon>Agaricomycetidae</taxon>
        <taxon>Agaricales</taxon>
        <taxon>Marasmiineae</taxon>
        <taxon>Mycenaceae</taxon>
        <taxon>Mycena</taxon>
    </lineage>
</organism>
<keyword evidence="3" id="KW-1185">Reference proteome</keyword>
<dbReference type="SUPFAM" id="SSF81383">
    <property type="entry name" value="F-box domain"/>
    <property type="match status" value="1"/>
</dbReference>
<evidence type="ECO:0000313" key="2">
    <source>
        <dbReference type="EMBL" id="KAJ7204769.1"/>
    </source>
</evidence>
<dbReference type="Proteomes" id="UP001219525">
    <property type="component" value="Unassembled WGS sequence"/>
</dbReference>
<dbReference type="Gene3D" id="1.20.1280.50">
    <property type="match status" value="1"/>
</dbReference>
<proteinExistence type="predicted"/>
<dbReference type="SUPFAM" id="SSF52047">
    <property type="entry name" value="RNI-like"/>
    <property type="match status" value="1"/>
</dbReference>
<dbReference type="InterPro" id="IPR001810">
    <property type="entry name" value="F-box_dom"/>
</dbReference>
<reference evidence="2" key="1">
    <citation type="submission" date="2023-03" db="EMBL/GenBank/DDBJ databases">
        <title>Massive genome expansion in bonnet fungi (Mycena s.s.) driven by repeated elements and novel gene families across ecological guilds.</title>
        <authorList>
            <consortium name="Lawrence Berkeley National Laboratory"/>
            <person name="Harder C.B."/>
            <person name="Miyauchi S."/>
            <person name="Viragh M."/>
            <person name="Kuo A."/>
            <person name="Thoen E."/>
            <person name="Andreopoulos B."/>
            <person name="Lu D."/>
            <person name="Skrede I."/>
            <person name="Drula E."/>
            <person name="Henrissat B."/>
            <person name="Morin E."/>
            <person name="Kohler A."/>
            <person name="Barry K."/>
            <person name="LaButti K."/>
            <person name="Morin E."/>
            <person name="Salamov A."/>
            <person name="Lipzen A."/>
            <person name="Mereny Z."/>
            <person name="Hegedus B."/>
            <person name="Baldrian P."/>
            <person name="Stursova M."/>
            <person name="Weitz H."/>
            <person name="Taylor A."/>
            <person name="Grigoriev I.V."/>
            <person name="Nagy L.G."/>
            <person name="Martin F."/>
            <person name="Kauserud H."/>
        </authorList>
    </citation>
    <scope>NUCLEOTIDE SEQUENCE</scope>
    <source>
        <strain evidence="2">9144</strain>
    </source>
</reference>
<dbReference type="InterPro" id="IPR036047">
    <property type="entry name" value="F-box-like_dom_sf"/>
</dbReference>
<protein>
    <recommendedName>
        <fullName evidence="1">F-box domain-containing protein</fullName>
    </recommendedName>
</protein>
<comment type="caution">
    <text evidence="2">The sequence shown here is derived from an EMBL/GenBank/DDBJ whole genome shotgun (WGS) entry which is preliminary data.</text>
</comment>
<accession>A0AAD6V762</accession>
<feature type="domain" description="F-box" evidence="1">
    <location>
        <begin position="2"/>
        <end position="46"/>
    </location>
</feature>
<gene>
    <name evidence="2" type="ORF">GGX14DRAFT_544061</name>
</gene>
<sequence length="377" mass="42341">MPRLPIELCNQIIANLHDEPKSLASCALVCRAWVFVSQRDLFSTLYVHEKNITPILESLGSTPPRFAAYVQHLYFHVYGDLRANMTLRMSKEDRLPLLDRLLPHLSLFTNVKKLSLDGCRQFVDLQWNIEWTHIIAASFATLPKLSIMYFNFEALEHLVDLVASFHDLTHLVVDDIDVEEASHEYSNEDQEPYEGSQTPPPALENIYYSSGDRASGGGPFLRWFAANPGTFKTLHLILDAEAGDINPGVDLIAAAGDGLQNLTLSFDDQWQNWEGFELSANTDLRNLVFRRASDLSDSLPEIIESIASPLKFITMGFVEELEESLWPGLVAALSSIPSLKKITFHAGYAKTAEDWAKDFAEEHPEFAERGIAVFGMP</sequence>
<dbReference type="EMBL" id="JARJCW010000046">
    <property type="protein sequence ID" value="KAJ7204769.1"/>
    <property type="molecule type" value="Genomic_DNA"/>
</dbReference>
<dbReference type="InterPro" id="IPR032675">
    <property type="entry name" value="LRR_dom_sf"/>
</dbReference>